<keyword evidence="2" id="KW-0548">Nucleotidyltransferase</keyword>
<proteinExistence type="predicted"/>
<dbReference type="Pfam" id="PF14529">
    <property type="entry name" value="Exo_endo_phos_2"/>
    <property type="match status" value="1"/>
</dbReference>
<dbReference type="EMBL" id="VUJU01014446">
    <property type="protein sequence ID" value="KAF0702068.1"/>
    <property type="molecule type" value="Genomic_DNA"/>
</dbReference>
<dbReference type="AlphaFoldDB" id="A0A6G0VQ89"/>
<dbReference type="InterPro" id="IPR005135">
    <property type="entry name" value="Endo/exonuclease/phosphatase"/>
</dbReference>
<keyword evidence="3" id="KW-1185">Reference proteome</keyword>
<evidence type="ECO:0000259" key="1">
    <source>
        <dbReference type="Pfam" id="PF14529"/>
    </source>
</evidence>
<keyword evidence="2" id="KW-0695">RNA-directed DNA polymerase</keyword>
<dbReference type="PANTHER" id="PTHR33273">
    <property type="entry name" value="DOMAIN-CONTAINING PROTEIN, PUTATIVE-RELATED"/>
    <property type="match status" value="1"/>
</dbReference>
<feature type="domain" description="Endonuclease/exonuclease/phosphatase" evidence="1">
    <location>
        <begin position="62"/>
        <end position="180"/>
    </location>
</feature>
<evidence type="ECO:0000313" key="2">
    <source>
        <dbReference type="EMBL" id="KAF0702068.1"/>
    </source>
</evidence>
<reference evidence="2 3" key="1">
    <citation type="submission" date="2019-08" db="EMBL/GenBank/DDBJ databases">
        <title>Whole genome of Aphis craccivora.</title>
        <authorList>
            <person name="Voronova N.V."/>
            <person name="Shulinski R.S."/>
            <person name="Bandarenka Y.V."/>
            <person name="Zhorov D.G."/>
            <person name="Warner D."/>
        </authorList>
    </citation>
    <scope>NUCLEOTIDE SEQUENCE [LARGE SCALE GENOMIC DNA]</scope>
    <source>
        <strain evidence="2">180601</strain>
        <tissue evidence="2">Whole Body</tissue>
    </source>
</reference>
<comment type="caution">
    <text evidence="2">The sequence shown here is derived from an EMBL/GenBank/DDBJ whole genome shotgun (WGS) entry which is preliminary data.</text>
</comment>
<dbReference type="InterPro" id="IPR036691">
    <property type="entry name" value="Endo/exonu/phosph_ase_sf"/>
</dbReference>
<dbReference type="GO" id="GO:0003964">
    <property type="term" value="F:RNA-directed DNA polymerase activity"/>
    <property type="evidence" value="ECO:0007669"/>
    <property type="project" value="UniProtKB-KW"/>
</dbReference>
<organism evidence="2 3">
    <name type="scientific">Aphis craccivora</name>
    <name type="common">Cowpea aphid</name>
    <dbReference type="NCBI Taxonomy" id="307492"/>
    <lineage>
        <taxon>Eukaryota</taxon>
        <taxon>Metazoa</taxon>
        <taxon>Ecdysozoa</taxon>
        <taxon>Arthropoda</taxon>
        <taxon>Hexapoda</taxon>
        <taxon>Insecta</taxon>
        <taxon>Pterygota</taxon>
        <taxon>Neoptera</taxon>
        <taxon>Paraneoptera</taxon>
        <taxon>Hemiptera</taxon>
        <taxon>Sternorrhyncha</taxon>
        <taxon>Aphidomorpha</taxon>
        <taxon>Aphidoidea</taxon>
        <taxon>Aphididae</taxon>
        <taxon>Aphidini</taxon>
        <taxon>Aphis</taxon>
        <taxon>Aphis</taxon>
    </lineage>
</organism>
<gene>
    <name evidence="2" type="ORF">FWK35_00036751</name>
</gene>
<dbReference type="PANTHER" id="PTHR33273:SF4">
    <property type="entry name" value="ENDONUCLEASE_EXONUCLEASE_PHOSPHATASE DOMAIN-CONTAINING PROTEIN"/>
    <property type="match status" value="1"/>
</dbReference>
<sequence length="352" mass="38501">MEEEDIDVAILSDPYRIQDNGCDSIADAGTHRAAILVLGKQISVSNVIRDNEFVSAKVGGYQVYSCYATPNPPTQDAFGNLLLRLEDSIRLVPRGTPLVVAGDFNARSAAWGDRVTTGRGDELCDLFASLQLTIRNEGSVPTFTGGEGSIVDVTATSDTVSCSFWEVLSDTFNYSDHSYVRFVLGDGSREQRPRVASTVRRWDTTKGIDPVLLEAGLLIAEWLNPAADHIGRDATNIADLYESHVRTACDIALKCKSASSSTRKPVHWWTPELTALRGNCVAAKRRKSRLATRLRRLQLDADDPGIAQVAGEIEAATTQLKACKKSLKVAIARSKKACWNDPDNNFVTIMLR</sequence>
<dbReference type="SUPFAM" id="SSF56219">
    <property type="entry name" value="DNase I-like"/>
    <property type="match status" value="1"/>
</dbReference>
<protein>
    <submittedName>
        <fullName evidence="2">Reverse transcriptase domain-containing protein</fullName>
    </submittedName>
</protein>
<dbReference type="Proteomes" id="UP000478052">
    <property type="component" value="Unassembled WGS sequence"/>
</dbReference>
<keyword evidence="2" id="KW-0808">Transferase</keyword>
<evidence type="ECO:0000313" key="3">
    <source>
        <dbReference type="Proteomes" id="UP000478052"/>
    </source>
</evidence>
<dbReference type="OrthoDB" id="6629405at2759"/>
<accession>A0A6G0VQ89</accession>
<name>A0A6G0VQ89_APHCR</name>
<dbReference type="Gene3D" id="3.60.10.10">
    <property type="entry name" value="Endonuclease/exonuclease/phosphatase"/>
    <property type="match status" value="1"/>
</dbReference>